<evidence type="ECO:0000256" key="3">
    <source>
        <dbReference type="ARBA" id="ARBA00022989"/>
    </source>
</evidence>
<evidence type="ECO:0000256" key="4">
    <source>
        <dbReference type="ARBA" id="ARBA00023136"/>
    </source>
</evidence>
<evidence type="ECO:0000256" key="5">
    <source>
        <dbReference type="SAM" id="MobiDB-lite"/>
    </source>
</evidence>
<dbReference type="Pfam" id="PF07738">
    <property type="entry name" value="Sad1_UNC"/>
    <property type="match status" value="2"/>
</dbReference>
<evidence type="ECO:0000256" key="1">
    <source>
        <dbReference type="ARBA" id="ARBA00004370"/>
    </source>
</evidence>
<name>A0AAI8YXT5_9PEZI</name>
<dbReference type="GO" id="GO:0043495">
    <property type="term" value="F:protein-membrane adaptor activity"/>
    <property type="evidence" value="ECO:0007669"/>
    <property type="project" value="TreeGrafter"/>
</dbReference>
<comment type="caution">
    <text evidence="8">The sequence shown here is derived from an EMBL/GenBank/DDBJ whole genome shotgun (WGS) entry which is preliminary data.</text>
</comment>
<feature type="compositionally biased region" description="Basic and acidic residues" evidence="5">
    <location>
        <begin position="85"/>
        <end position="103"/>
    </location>
</feature>
<keyword evidence="4 6" id="KW-0472">Membrane</keyword>
<feature type="region of interest" description="Disordered" evidence="5">
    <location>
        <begin position="61"/>
        <end position="118"/>
    </location>
</feature>
<evidence type="ECO:0000259" key="7">
    <source>
        <dbReference type="PROSITE" id="PS51469"/>
    </source>
</evidence>
<feature type="compositionally biased region" description="Polar residues" evidence="5">
    <location>
        <begin position="1"/>
        <end position="10"/>
    </location>
</feature>
<dbReference type="GO" id="GO:0034993">
    <property type="term" value="C:meiotic nuclear membrane microtubule tethering complex"/>
    <property type="evidence" value="ECO:0007669"/>
    <property type="project" value="TreeGrafter"/>
</dbReference>
<feature type="domain" description="SUN" evidence="7">
    <location>
        <begin position="325"/>
        <end position="529"/>
    </location>
</feature>
<feature type="compositionally biased region" description="Polar residues" evidence="5">
    <location>
        <begin position="109"/>
        <end position="118"/>
    </location>
</feature>
<evidence type="ECO:0000256" key="6">
    <source>
        <dbReference type="SAM" id="Phobius"/>
    </source>
</evidence>
<organism evidence="8 9">
    <name type="scientific">Lecanosticta acicola</name>
    <dbReference type="NCBI Taxonomy" id="111012"/>
    <lineage>
        <taxon>Eukaryota</taxon>
        <taxon>Fungi</taxon>
        <taxon>Dikarya</taxon>
        <taxon>Ascomycota</taxon>
        <taxon>Pezizomycotina</taxon>
        <taxon>Dothideomycetes</taxon>
        <taxon>Dothideomycetidae</taxon>
        <taxon>Mycosphaerellales</taxon>
        <taxon>Mycosphaerellaceae</taxon>
        <taxon>Lecanosticta</taxon>
    </lineage>
</organism>
<accession>A0AAI8YXT5</accession>
<dbReference type="PANTHER" id="PTHR12911">
    <property type="entry name" value="SAD1/UNC-84-LIKE PROTEIN-RELATED"/>
    <property type="match status" value="1"/>
</dbReference>
<dbReference type="PROSITE" id="PS51469">
    <property type="entry name" value="SUN"/>
    <property type="match status" value="1"/>
</dbReference>
<protein>
    <recommendedName>
        <fullName evidence="7">SUN domain-containing protein</fullName>
    </recommendedName>
</protein>
<dbReference type="InterPro" id="IPR045119">
    <property type="entry name" value="SUN1-5"/>
</dbReference>
<evidence type="ECO:0000313" key="8">
    <source>
        <dbReference type="EMBL" id="CAK3991131.1"/>
    </source>
</evidence>
<gene>
    <name evidence="8" type="ORF">LECACI_7A003963</name>
</gene>
<keyword evidence="9" id="KW-1185">Reference proteome</keyword>
<feature type="transmembrane region" description="Helical" evidence="6">
    <location>
        <begin position="162"/>
        <end position="187"/>
    </location>
</feature>
<feature type="region of interest" description="Disordered" evidence="5">
    <location>
        <begin position="1"/>
        <end position="33"/>
    </location>
</feature>
<dbReference type="InterPro" id="IPR012919">
    <property type="entry name" value="SUN_dom"/>
</dbReference>
<evidence type="ECO:0000313" key="9">
    <source>
        <dbReference type="Proteomes" id="UP001296104"/>
    </source>
</evidence>
<reference evidence="8" key="1">
    <citation type="submission" date="2023-11" db="EMBL/GenBank/DDBJ databases">
        <authorList>
            <person name="Alioto T."/>
            <person name="Alioto T."/>
            <person name="Gomez Garrido J."/>
        </authorList>
    </citation>
    <scope>NUCLEOTIDE SEQUENCE</scope>
</reference>
<proteinExistence type="predicted"/>
<dbReference type="Gene3D" id="2.60.120.260">
    <property type="entry name" value="Galactose-binding domain-like"/>
    <property type="match status" value="1"/>
</dbReference>
<dbReference type="PANTHER" id="PTHR12911:SF8">
    <property type="entry name" value="KLAROID PROTEIN-RELATED"/>
    <property type="match status" value="1"/>
</dbReference>
<comment type="subcellular location">
    <subcellularLocation>
        <location evidence="1">Membrane</location>
    </subcellularLocation>
</comment>
<evidence type="ECO:0000256" key="2">
    <source>
        <dbReference type="ARBA" id="ARBA00022692"/>
    </source>
</evidence>
<dbReference type="AlphaFoldDB" id="A0AAI8YXT5"/>
<keyword evidence="2 6" id="KW-0812">Transmembrane</keyword>
<dbReference type="EMBL" id="CAVMBE010000020">
    <property type="protein sequence ID" value="CAK3991131.1"/>
    <property type="molecule type" value="Genomic_DNA"/>
</dbReference>
<keyword evidence="3 6" id="KW-1133">Transmembrane helix</keyword>
<dbReference type="Proteomes" id="UP001296104">
    <property type="component" value="Unassembled WGS sequence"/>
</dbReference>
<sequence length="539" mass="60118">MSSVRGSSATPHLARQTRSRPSRANTPAVNEPLPALQAAQSFAYGAPGKAHLRKQVITTAAEVDEAFDSQPRADTPHMPPPPRPARPEKAQELSITDPHEPRRGFKPQTAPSSTVLSQSTGIQGSALYLNRPNIDLEAPISAPPRARTRVVPTPGTWKDAKLAFLILFSAVGLFGWMLTGTMALISLRVPSFLAGTQERILSGMRFLSLRPPHEWEYRWNQFLHDVDFNYTMPNFSYPEAQVAINHYLKVHLDNNTEEVRALQDRTTALESRTDLHQAMIGELQKYLPMSVELNRTVEKIAGMGHLVRNLEASVREINYFSPAQRALVDPHYTSRTLGRPATWSEWLIWATGLSALQIPQTNGNPPIAALMQWKEFGECWCSVPSADEKGQAQLGIRLGHTVYPEKLILEHISAGGTLDIAGAPRELEFWAQLESPQEAQKVKDLLAQRVHISQSYECGAPPKGQQNWVCLGTGHYDIHQKFYAQEFELHGNWEGIPVTTSRMVVRVVSNWGAEDHTCIYRVRMTGSQAAQLVDVDEEL</sequence>